<dbReference type="RefSeq" id="WP_161074329.1">
    <property type="nucleotide sequence ID" value="NZ_CP086370.1"/>
</dbReference>
<reference evidence="1 2" key="1">
    <citation type="submission" date="2019-12" db="EMBL/GenBank/DDBJ databases">
        <title>Novel species isolated from a subtropical stream in China.</title>
        <authorList>
            <person name="Lu H."/>
        </authorList>
    </citation>
    <scope>NUCLEOTIDE SEQUENCE [LARGE SCALE GENOMIC DNA]</scope>
    <source>
        <strain evidence="1 2">FT127W</strain>
    </source>
</reference>
<proteinExistence type="predicted"/>
<dbReference type="EMBL" id="WWCU01000031">
    <property type="protein sequence ID" value="MYN10032.1"/>
    <property type="molecule type" value="Genomic_DNA"/>
</dbReference>
<evidence type="ECO:0000313" key="1">
    <source>
        <dbReference type="EMBL" id="MYN10032.1"/>
    </source>
</evidence>
<evidence type="ECO:0000313" key="2">
    <source>
        <dbReference type="Proteomes" id="UP000450676"/>
    </source>
</evidence>
<keyword evidence="2" id="KW-1185">Reference proteome</keyword>
<protein>
    <recommendedName>
        <fullName evidence="3">Glycosyltransferase family 1 protein</fullName>
    </recommendedName>
</protein>
<dbReference type="AlphaFoldDB" id="A0A7X4KPB2"/>
<organism evidence="1 2">
    <name type="scientific">Pseudoduganella aquatica</name>
    <dbReference type="NCBI Taxonomy" id="2660641"/>
    <lineage>
        <taxon>Bacteria</taxon>
        <taxon>Pseudomonadati</taxon>
        <taxon>Pseudomonadota</taxon>
        <taxon>Betaproteobacteria</taxon>
        <taxon>Burkholderiales</taxon>
        <taxon>Oxalobacteraceae</taxon>
        <taxon>Telluria group</taxon>
        <taxon>Pseudoduganella</taxon>
    </lineage>
</organism>
<gene>
    <name evidence="1" type="ORF">GTP77_22175</name>
</gene>
<evidence type="ECO:0008006" key="3">
    <source>
        <dbReference type="Google" id="ProtNLM"/>
    </source>
</evidence>
<accession>A0A7X4KPB2</accession>
<dbReference type="Proteomes" id="UP000450676">
    <property type="component" value="Unassembled WGS sequence"/>
</dbReference>
<comment type="caution">
    <text evidence="1">The sequence shown here is derived from an EMBL/GenBank/DDBJ whole genome shotgun (WGS) entry which is preliminary data.</text>
</comment>
<name>A0A7X4KPB2_9BURK</name>
<sequence length="287" mass="32442">MRTRPYVILTPSYCVSAGVRVMHHLCHELNGLGFDAKLMLTSNLSPPGEPLVNPALNTPVINGLFPEHWDRINEESIVISSDGVIGNPFNAKRLVRYVLGRENQPTAADEFPLYYSRTFPMDKSKAVHTLYYLPIDLSVFNPNYAPARDQDMLWLGKGAKFCLERPPGAVDITYTWPPTREELAANLRRTRYMYSYDAVSATNGEAVLCGAVVILKHLSYHDWEWTRADVEATELGAGGFAFDESEAEIERAFNSRGEQMERARHIMAAYRPSLLAFVEASQHRFRL</sequence>